<dbReference type="Gene3D" id="3.60.40.10">
    <property type="entry name" value="PPM-type phosphatase domain"/>
    <property type="match status" value="1"/>
</dbReference>
<name>A0A1I2B7B3_9BACT</name>
<feature type="repeat" description="TPR" evidence="4">
    <location>
        <begin position="209"/>
        <end position="242"/>
    </location>
</feature>
<dbReference type="AlphaFoldDB" id="A0A1I2B7B3"/>
<dbReference type="InterPro" id="IPR001932">
    <property type="entry name" value="PPM-type_phosphatase-like_dom"/>
</dbReference>
<dbReference type="Pfam" id="PF13181">
    <property type="entry name" value="TPR_8"/>
    <property type="match status" value="2"/>
</dbReference>
<feature type="signal peptide" evidence="7">
    <location>
        <begin position="1"/>
        <end position="19"/>
    </location>
</feature>
<dbReference type="PANTHER" id="PTHR45954">
    <property type="entry name" value="LD33695P"/>
    <property type="match status" value="1"/>
</dbReference>
<keyword evidence="6" id="KW-1133">Transmembrane helix</keyword>
<feature type="repeat" description="TPR" evidence="4">
    <location>
        <begin position="169"/>
        <end position="202"/>
    </location>
</feature>
<evidence type="ECO:0000313" key="10">
    <source>
        <dbReference type="Proteomes" id="UP000199513"/>
    </source>
</evidence>
<keyword evidence="7" id="KW-0732">Signal</keyword>
<feature type="transmembrane region" description="Helical" evidence="6">
    <location>
        <begin position="327"/>
        <end position="346"/>
    </location>
</feature>
<dbReference type="STRING" id="1003.SAMN04488541_1002164"/>
<keyword evidence="3" id="KW-0677">Repeat</keyword>
<feature type="coiled-coil region" evidence="5">
    <location>
        <begin position="291"/>
        <end position="318"/>
    </location>
</feature>
<dbReference type="Pfam" id="PF07228">
    <property type="entry name" value="SpoIIE"/>
    <property type="match status" value="1"/>
</dbReference>
<dbReference type="OrthoDB" id="1119265at2"/>
<keyword evidence="2" id="KW-0963">Cytoplasm</keyword>
<evidence type="ECO:0000256" key="3">
    <source>
        <dbReference type="ARBA" id="ARBA00022737"/>
    </source>
</evidence>
<keyword evidence="10" id="KW-1185">Reference proteome</keyword>
<feature type="repeat" description="TPR" evidence="4">
    <location>
        <begin position="49"/>
        <end position="82"/>
    </location>
</feature>
<dbReference type="GO" id="GO:0005938">
    <property type="term" value="C:cell cortex"/>
    <property type="evidence" value="ECO:0007669"/>
    <property type="project" value="TreeGrafter"/>
</dbReference>
<reference evidence="10" key="1">
    <citation type="submission" date="2016-10" db="EMBL/GenBank/DDBJ databases">
        <authorList>
            <person name="Varghese N."/>
            <person name="Submissions S."/>
        </authorList>
    </citation>
    <scope>NUCLEOTIDE SEQUENCE [LARGE SCALE GENOMIC DNA]</scope>
    <source>
        <strain>GEY</strain>
        <strain evidence="10">DSM 9560</strain>
    </source>
</reference>
<protein>
    <submittedName>
        <fullName evidence="9">Serine phosphatase RsbU, regulator of sigma subunit</fullName>
    </submittedName>
</protein>
<proteinExistence type="predicted"/>
<evidence type="ECO:0000313" key="9">
    <source>
        <dbReference type="EMBL" id="SFE52072.1"/>
    </source>
</evidence>
<feature type="chain" id="PRO_5011435482" evidence="7">
    <location>
        <begin position="20"/>
        <end position="703"/>
    </location>
</feature>
<dbReference type="PROSITE" id="PS50005">
    <property type="entry name" value="TPR"/>
    <property type="match status" value="4"/>
</dbReference>
<feature type="repeat" description="TPR" evidence="4">
    <location>
        <begin position="89"/>
        <end position="122"/>
    </location>
</feature>
<organism evidence="9 10">
    <name type="scientific">Thermoflexibacter ruber</name>
    <dbReference type="NCBI Taxonomy" id="1003"/>
    <lineage>
        <taxon>Bacteria</taxon>
        <taxon>Pseudomonadati</taxon>
        <taxon>Bacteroidota</taxon>
        <taxon>Cytophagia</taxon>
        <taxon>Cytophagales</taxon>
        <taxon>Thermoflexibacteraceae</taxon>
        <taxon>Thermoflexibacter</taxon>
    </lineage>
</organism>
<dbReference type="SUPFAM" id="SSF48452">
    <property type="entry name" value="TPR-like"/>
    <property type="match status" value="2"/>
</dbReference>
<dbReference type="InterPro" id="IPR052386">
    <property type="entry name" value="GPSM"/>
</dbReference>
<keyword evidence="6" id="KW-0472">Membrane</keyword>
<dbReference type="Gene3D" id="1.25.40.10">
    <property type="entry name" value="Tetratricopeptide repeat domain"/>
    <property type="match status" value="1"/>
</dbReference>
<dbReference type="SMART" id="SM00028">
    <property type="entry name" value="TPR"/>
    <property type="match status" value="5"/>
</dbReference>
<dbReference type="GO" id="GO:0005092">
    <property type="term" value="F:GDP-dissociation inhibitor activity"/>
    <property type="evidence" value="ECO:0007669"/>
    <property type="project" value="TreeGrafter"/>
</dbReference>
<dbReference type="Proteomes" id="UP000199513">
    <property type="component" value="Unassembled WGS sequence"/>
</dbReference>
<dbReference type="EMBL" id="FONY01000002">
    <property type="protein sequence ID" value="SFE52072.1"/>
    <property type="molecule type" value="Genomic_DNA"/>
</dbReference>
<dbReference type="GO" id="GO:0001965">
    <property type="term" value="F:G-protein alpha-subunit binding"/>
    <property type="evidence" value="ECO:0007669"/>
    <property type="project" value="TreeGrafter"/>
</dbReference>
<evidence type="ECO:0000256" key="4">
    <source>
        <dbReference type="PROSITE-ProRule" id="PRU00339"/>
    </source>
</evidence>
<evidence type="ECO:0000256" key="1">
    <source>
        <dbReference type="ARBA" id="ARBA00004496"/>
    </source>
</evidence>
<dbReference type="Pfam" id="PF13424">
    <property type="entry name" value="TPR_12"/>
    <property type="match status" value="1"/>
</dbReference>
<accession>A0A1I2B7B3</accession>
<sequence length="703" mass="80991">MKRGFVLFLLILQTLIAAAQQNPTALLKVKIDSLEKALSKSKGDKSKIAKIYQDLGMIYQMNDDSENALKNFQEGLKLYEELKNNQQAASLYTAIGKMYFDRRDNNKALEYYRKAQNVVQQLNDQKEITKLNLLIAEAHEQKGDLRTAREYNLRALESAENMRDEKLTSNALSNLGDVFMKLGSYQDALQYTLRSLEIKRGEGDKAGMAHVLTTMGEIYTKLGQYEKANGYFQEGLQLAQQINARQLQLNLYLSLFEYHESKKEYQKALEYHKDYVALKDSLFNIARDRQMNELAVRYESAKKERENLELQQKITEDQAAIQSKNQLLVATGIGAIVLLVFGLWILRDNQKLKQLNALHQKDELEIKRKNEELEKQQEEILKRQEQINQTKAELEKQKEELELKSEQLQFAYEAINDTNAELRQQKEAMKQQNTELRHKNLQIMESIRYAKDIQEVLLPSEKRMQEAFQEYFILSRPKDIVSGDFYWLSQKEIDGSKKTILVTADCTGHGVPGALLTIIGGNILNQLINERNMSKPEEILQTLNDNFVATLQQEESQIGDSMDISLCIIDHQQKEVAFSGAKTPIFYVQNGEIHELKGSPRHIGGLHRQRKRNVAFTTTTFSIAAPTTLYMISDGFYHQFGGRPFRKFMRDNFKKLLLEVSDKPLANQKELLETHLDHWMQDTDASLSPFPQIDDILVVGVKI</sequence>
<feature type="coiled-coil region" evidence="5">
    <location>
        <begin position="62"/>
        <end position="132"/>
    </location>
</feature>
<keyword evidence="6" id="KW-0812">Transmembrane</keyword>
<dbReference type="InterPro" id="IPR011990">
    <property type="entry name" value="TPR-like_helical_dom_sf"/>
</dbReference>
<gene>
    <name evidence="9" type="ORF">SAMN04488541_1002164</name>
</gene>
<feature type="domain" description="PPM-type phosphatase" evidence="8">
    <location>
        <begin position="497"/>
        <end position="701"/>
    </location>
</feature>
<dbReference type="RefSeq" id="WP_143090756.1">
    <property type="nucleotide sequence ID" value="NZ_FONY01000002.1"/>
</dbReference>
<dbReference type="InterPro" id="IPR036457">
    <property type="entry name" value="PPM-type-like_dom_sf"/>
</dbReference>
<evidence type="ECO:0000259" key="8">
    <source>
        <dbReference type="Pfam" id="PF07228"/>
    </source>
</evidence>
<evidence type="ECO:0000256" key="6">
    <source>
        <dbReference type="SAM" id="Phobius"/>
    </source>
</evidence>
<evidence type="ECO:0000256" key="2">
    <source>
        <dbReference type="ARBA" id="ARBA00022490"/>
    </source>
</evidence>
<keyword evidence="4" id="KW-0802">TPR repeat</keyword>
<feature type="coiled-coil region" evidence="5">
    <location>
        <begin position="352"/>
        <end position="442"/>
    </location>
</feature>
<evidence type="ECO:0000256" key="7">
    <source>
        <dbReference type="SAM" id="SignalP"/>
    </source>
</evidence>
<evidence type="ECO:0000256" key="5">
    <source>
        <dbReference type="SAM" id="Coils"/>
    </source>
</evidence>
<dbReference type="InterPro" id="IPR019734">
    <property type="entry name" value="TPR_rpt"/>
</dbReference>
<dbReference type="PANTHER" id="PTHR45954:SF1">
    <property type="entry name" value="LD33695P"/>
    <property type="match status" value="1"/>
</dbReference>
<keyword evidence="5" id="KW-0175">Coiled coil</keyword>
<comment type="subcellular location">
    <subcellularLocation>
        <location evidence="1">Cytoplasm</location>
    </subcellularLocation>
</comment>